<proteinExistence type="predicted"/>
<comment type="caution">
    <text evidence="1">The sequence shown here is derived from an EMBL/GenBank/DDBJ whole genome shotgun (WGS) entry which is preliminary data.</text>
</comment>
<name>A0A9P0Z4Q5_CUSEU</name>
<dbReference type="EMBL" id="CAMAPE010000019">
    <property type="protein sequence ID" value="CAH9086759.1"/>
    <property type="molecule type" value="Genomic_DNA"/>
</dbReference>
<evidence type="ECO:0000313" key="1">
    <source>
        <dbReference type="EMBL" id="CAH9086759.1"/>
    </source>
</evidence>
<protein>
    <submittedName>
        <fullName evidence="1">Uncharacterized protein</fullName>
    </submittedName>
</protein>
<organism evidence="1 2">
    <name type="scientific">Cuscuta europaea</name>
    <name type="common">European dodder</name>
    <dbReference type="NCBI Taxonomy" id="41803"/>
    <lineage>
        <taxon>Eukaryota</taxon>
        <taxon>Viridiplantae</taxon>
        <taxon>Streptophyta</taxon>
        <taxon>Embryophyta</taxon>
        <taxon>Tracheophyta</taxon>
        <taxon>Spermatophyta</taxon>
        <taxon>Magnoliopsida</taxon>
        <taxon>eudicotyledons</taxon>
        <taxon>Gunneridae</taxon>
        <taxon>Pentapetalae</taxon>
        <taxon>asterids</taxon>
        <taxon>lamiids</taxon>
        <taxon>Solanales</taxon>
        <taxon>Convolvulaceae</taxon>
        <taxon>Cuscuteae</taxon>
        <taxon>Cuscuta</taxon>
        <taxon>Cuscuta subgen. Cuscuta</taxon>
    </lineage>
</organism>
<evidence type="ECO:0000313" key="2">
    <source>
        <dbReference type="Proteomes" id="UP001152484"/>
    </source>
</evidence>
<keyword evidence="2" id="KW-1185">Reference proteome</keyword>
<accession>A0A9P0Z4Q5</accession>
<sequence>MLFVVADYESRPAFVKAARLLPRNPVFHFQSA</sequence>
<dbReference type="AlphaFoldDB" id="A0A9P0Z4Q5"/>
<reference evidence="1" key="1">
    <citation type="submission" date="2022-07" db="EMBL/GenBank/DDBJ databases">
        <authorList>
            <person name="Macas J."/>
            <person name="Novak P."/>
            <person name="Neumann P."/>
        </authorList>
    </citation>
    <scope>NUCLEOTIDE SEQUENCE</scope>
</reference>
<dbReference type="Proteomes" id="UP001152484">
    <property type="component" value="Unassembled WGS sequence"/>
</dbReference>
<gene>
    <name evidence="1" type="ORF">CEURO_LOCUS9759</name>
</gene>